<dbReference type="Gene3D" id="3.30.70.260">
    <property type="match status" value="1"/>
</dbReference>
<evidence type="ECO:0000256" key="1">
    <source>
        <dbReference type="ARBA" id="ARBA00001713"/>
    </source>
</evidence>
<evidence type="ECO:0000256" key="3">
    <source>
        <dbReference type="HAMAP-Rule" id="MF_00170"/>
    </source>
</evidence>
<evidence type="ECO:0000313" key="4">
    <source>
        <dbReference type="EMBL" id="PAE89337.1"/>
    </source>
</evidence>
<feature type="binding site" evidence="3">
    <location>
        <position position="121"/>
    </location>
    <ligand>
        <name>substrate</name>
    </ligand>
</feature>
<dbReference type="NCBIfam" id="NF001924">
    <property type="entry name" value="PRK00702.1"/>
    <property type="match status" value="1"/>
</dbReference>
<name>A0A268P0S4_SHOCL</name>
<comment type="function">
    <text evidence="3">Catalyzes the reversible conversion of ribose-5-phosphate to ribulose 5-phosphate.</text>
</comment>
<dbReference type="InterPro" id="IPR020672">
    <property type="entry name" value="Ribose5P_isomerase_typA_subgr"/>
</dbReference>
<comment type="catalytic activity">
    <reaction evidence="1 3">
        <text>aldehydo-D-ribose 5-phosphate = D-ribulose 5-phosphate</text>
        <dbReference type="Rhea" id="RHEA:14657"/>
        <dbReference type="ChEBI" id="CHEBI:58121"/>
        <dbReference type="ChEBI" id="CHEBI:58273"/>
        <dbReference type="EC" id="5.3.1.6"/>
    </reaction>
</comment>
<dbReference type="GO" id="GO:0004751">
    <property type="term" value="F:ribose-5-phosphate isomerase activity"/>
    <property type="evidence" value="ECO:0007669"/>
    <property type="project" value="UniProtKB-UniRule"/>
</dbReference>
<organism evidence="4 5">
    <name type="scientific">Shouchella clausii</name>
    <name type="common">Alkalihalobacillus clausii</name>
    <dbReference type="NCBI Taxonomy" id="79880"/>
    <lineage>
        <taxon>Bacteria</taxon>
        <taxon>Bacillati</taxon>
        <taxon>Bacillota</taxon>
        <taxon>Bacilli</taxon>
        <taxon>Bacillales</taxon>
        <taxon>Bacillaceae</taxon>
        <taxon>Shouchella</taxon>
    </lineage>
</organism>
<dbReference type="UniPathway" id="UPA00115">
    <property type="reaction ID" value="UER00412"/>
</dbReference>
<dbReference type="PANTHER" id="PTHR43748">
    <property type="entry name" value="RIBOSE-5-PHOSPHATE ISOMERASE 3, CHLOROPLASTIC-RELATED"/>
    <property type="match status" value="1"/>
</dbReference>
<protein>
    <recommendedName>
        <fullName evidence="3">Ribose-5-phosphate isomerase A</fullName>
        <ecNumber evidence="3">5.3.1.6</ecNumber>
    </recommendedName>
    <alternativeName>
        <fullName evidence="3">Phosphoriboisomerase A</fullName>
        <shortName evidence="3">PRI</shortName>
    </alternativeName>
</protein>
<comment type="similarity">
    <text evidence="3">Belongs to the ribose 5-phosphate isomerase family.</text>
</comment>
<accession>A0A268P0S4</accession>
<feature type="active site" description="Proton acceptor" evidence="3">
    <location>
        <position position="103"/>
    </location>
</feature>
<proteinExistence type="inferred from homology"/>
<keyword evidence="2 3" id="KW-0413">Isomerase</keyword>
<comment type="caution">
    <text evidence="4">The sequence shown here is derived from an EMBL/GenBank/DDBJ whole genome shotgun (WGS) entry which is preliminary data.</text>
</comment>
<dbReference type="AlphaFoldDB" id="A0A268P0S4"/>
<feature type="binding site" evidence="3">
    <location>
        <begin position="26"/>
        <end position="29"/>
    </location>
    <ligand>
        <name>substrate</name>
    </ligand>
</feature>
<comment type="pathway">
    <text evidence="3">Carbohydrate degradation; pentose phosphate pathway; D-ribose 5-phosphate from D-ribulose 5-phosphate (non-oxidative stage): step 1/1.</text>
</comment>
<dbReference type="SUPFAM" id="SSF100950">
    <property type="entry name" value="NagB/RpiA/CoA transferase-like"/>
    <property type="match status" value="1"/>
</dbReference>
<dbReference type="EMBL" id="NPCC01000009">
    <property type="protein sequence ID" value="PAE89337.1"/>
    <property type="molecule type" value="Genomic_DNA"/>
</dbReference>
<dbReference type="GO" id="GO:0009052">
    <property type="term" value="P:pentose-phosphate shunt, non-oxidative branch"/>
    <property type="evidence" value="ECO:0007669"/>
    <property type="project" value="UniProtKB-UniRule"/>
</dbReference>
<dbReference type="SUPFAM" id="SSF75445">
    <property type="entry name" value="D-ribose-5-phosphate isomerase (RpiA), lid domain"/>
    <property type="match status" value="1"/>
</dbReference>
<dbReference type="InterPro" id="IPR037171">
    <property type="entry name" value="NagB/RpiA_transferase-like"/>
</dbReference>
<dbReference type="Proteomes" id="UP000216207">
    <property type="component" value="Unassembled WGS sequence"/>
</dbReference>
<feature type="binding site" evidence="3">
    <location>
        <begin position="94"/>
        <end position="97"/>
    </location>
    <ligand>
        <name>substrate</name>
    </ligand>
</feature>
<dbReference type="Gene3D" id="3.40.50.1360">
    <property type="match status" value="1"/>
</dbReference>
<dbReference type="CDD" id="cd01398">
    <property type="entry name" value="RPI_A"/>
    <property type="match status" value="1"/>
</dbReference>
<dbReference type="Pfam" id="PF06026">
    <property type="entry name" value="Rib_5-P_isom_A"/>
    <property type="match status" value="1"/>
</dbReference>
<dbReference type="FunFam" id="3.40.50.1360:FF:000001">
    <property type="entry name" value="Ribose-5-phosphate isomerase A"/>
    <property type="match status" value="1"/>
</dbReference>
<dbReference type="PANTHER" id="PTHR43748:SF3">
    <property type="entry name" value="RIBOSE-5-PHOSPHATE ISOMERASE 3, CHLOROPLASTIC-RELATED"/>
    <property type="match status" value="1"/>
</dbReference>
<comment type="subunit">
    <text evidence="3">Homodimer.</text>
</comment>
<sequence>MDQLKRMAAEAAAEYVKDGMKIGLGSGSTVFEFVRVLGEKAKEGLNIQAVAASRKTEALAKACGIHIIDFPTKEKLEVAFDGADEIAPGLMLLKGGGGSLLREKLVAAAAKRLVVLADESKLVEELGAFKLPVEIIPFGWETTALRIEALGGVAILRQTGQSPFVSDNHNWILDCDFGNIRDPYSLHEKVKKLVGVVETGLFLDMACEAIVASKNGIHHITKGDEFNV</sequence>
<dbReference type="HAMAP" id="MF_00170">
    <property type="entry name" value="Rib_5P_isom_A"/>
    <property type="match status" value="1"/>
</dbReference>
<reference evidence="4 5" key="1">
    <citation type="submission" date="2017-07" db="EMBL/GenBank/DDBJ databases">
        <title>Isolation and whole genome analysis of endospore-forming bacteria from heroin.</title>
        <authorList>
            <person name="Kalinowski J."/>
            <person name="Ahrens B."/>
            <person name="Al-Dilaimi A."/>
            <person name="Winkler A."/>
            <person name="Wibberg D."/>
            <person name="Schleenbecker U."/>
            <person name="Ruckert C."/>
            <person name="Wolfel R."/>
            <person name="Grass G."/>
        </authorList>
    </citation>
    <scope>NUCLEOTIDE SEQUENCE [LARGE SCALE GENOMIC DNA]</scope>
    <source>
        <strain evidence="4 5">7539</strain>
    </source>
</reference>
<dbReference type="InterPro" id="IPR004788">
    <property type="entry name" value="Ribose5P_isomerase_type_A"/>
</dbReference>
<gene>
    <name evidence="3" type="primary">rpiA</name>
    <name evidence="4" type="ORF">CHH72_08585</name>
</gene>
<evidence type="ECO:0000313" key="5">
    <source>
        <dbReference type="Proteomes" id="UP000216207"/>
    </source>
</evidence>
<feature type="binding site" evidence="3">
    <location>
        <begin position="81"/>
        <end position="84"/>
    </location>
    <ligand>
        <name>substrate</name>
    </ligand>
</feature>
<dbReference type="InterPro" id="IPR050262">
    <property type="entry name" value="Ribose-5P_isomerase"/>
</dbReference>
<dbReference type="NCBIfam" id="TIGR00021">
    <property type="entry name" value="rpiA"/>
    <property type="match status" value="1"/>
</dbReference>
<dbReference type="EC" id="5.3.1.6" evidence="3"/>
<evidence type="ECO:0000256" key="2">
    <source>
        <dbReference type="ARBA" id="ARBA00023235"/>
    </source>
</evidence>
<dbReference type="RefSeq" id="WP_095326427.1">
    <property type="nucleotide sequence ID" value="NZ_BOQQ01000001.1"/>
</dbReference>